<accession>A0A3B1IEK3</accession>
<evidence type="ECO:0000256" key="1">
    <source>
        <dbReference type="SAM" id="SignalP"/>
    </source>
</evidence>
<evidence type="ECO:0000313" key="3">
    <source>
        <dbReference type="Proteomes" id="UP000018467"/>
    </source>
</evidence>
<dbReference type="Proteomes" id="UP000018467">
    <property type="component" value="Unassembled WGS sequence"/>
</dbReference>
<feature type="signal peptide" evidence="1">
    <location>
        <begin position="1"/>
        <end position="17"/>
    </location>
</feature>
<reference evidence="3" key="1">
    <citation type="submission" date="2013-03" db="EMBL/GenBank/DDBJ databases">
        <authorList>
            <person name="Jeffery W."/>
            <person name="Warren W."/>
            <person name="Wilson R.K."/>
        </authorList>
    </citation>
    <scope>NUCLEOTIDE SEQUENCE</scope>
    <source>
        <strain evidence="3">female</strain>
    </source>
</reference>
<dbReference type="InParanoid" id="A0A3B1IEK3"/>
<organism evidence="2 3">
    <name type="scientific">Astyanax mexicanus</name>
    <name type="common">Blind cave fish</name>
    <name type="synonym">Astyanax fasciatus mexicanus</name>
    <dbReference type="NCBI Taxonomy" id="7994"/>
    <lineage>
        <taxon>Eukaryota</taxon>
        <taxon>Metazoa</taxon>
        <taxon>Chordata</taxon>
        <taxon>Craniata</taxon>
        <taxon>Vertebrata</taxon>
        <taxon>Euteleostomi</taxon>
        <taxon>Actinopterygii</taxon>
        <taxon>Neopterygii</taxon>
        <taxon>Teleostei</taxon>
        <taxon>Ostariophysi</taxon>
        <taxon>Characiformes</taxon>
        <taxon>Characoidei</taxon>
        <taxon>Acestrorhamphidae</taxon>
        <taxon>Acestrorhamphinae</taxon>
        <taxon>Astyanax</taxon>
    </lineage>
</organism>
<reference evidence="2" key="4">
    <citation type="submission" date="2025-09" db="UniProtKB">
        <authorList>
            <consortium name="Ensembl"/>
        </authorList>
    </citation>
    <scope>IDENTIFICATION</scope>
</reference>
<dbReference type="Ensembl" id="ENSAMXT00000042710.1">
    <property type="protein sequence ID" value="ENSAMXP00000028000.1"/>
    <property type="gene ID" value="ENSAMXG00000042682.1"/>
</dbReference>
<reference evidence="3" key="2">
    <citation type="journal article" date="2014" name="Nat. Commun.">
        <title>The cavefish genome reveals candidate genes for eye loss.</title>
        <authorList>
            <person name="McGaugh S.E."/>
            <person name="Gross J.B."/>
            <person name="Aken B."/>
            <person name="Blin M."/>
            <person name="Borowsky R."/>
            <person name="Chalopin D."/>
            <person name="Hinaux H."/>
            <person name="Jeffery W.R."/>
            <person name="Keene A."/>
            <person name="Ma L."/>
            <person name="Minx P."/>
            <person name="Murphy D."/>
            <person name="O'Quin K.E."/>
            <person name="Retaux S."/>
            <person name="Rohner N."/>
            <person name="Searle S.M."/>
            <person name="Stahl B.A."/>
            <person name="Tabin C."/>
            <person name="Volff J.N."/>
            <person name="Yoshizawa M."/>
            <person name="Warren W.C."/>
        </authorList>
    </citation>
    <scope>NUCLEOTIDE SEQUENCE [LARGE SCALE GENOMIC DNA]</scope>
    <source>
        <strain evidence="3">female</strain>
    </source>
</reference>
<reference evidence="2" key="3">
    <citation type="submission" date="2025-08" db="UniProtKB">
        <authorList>
            <consortium name="Ensembl"/>
        </authorList>
    </citation>
    <scope>IDENTIFICATION</scope>
</reference>
<keyword evidence="1" id="KW-0732">Signal</keyword>
<dbReference type="AlphaFoldDB" id="A0A3B1IEK3"/>
<feature type="chain" id="PRO_5017212572" evidence="1">
    <location>
        <begin position="18"/>
        <end position="168"/>
    </location>
</feature>
<proteinExistence type="predicted"/>
<keyword evidence="3" id="KW-1185">Reference proteome</keyword>
<name>A0A3B1IEK3_ASTMX</name>
<protein>
    <submittedName>
        <fullName evidence="2">Uncharacterized protein</fullName>
    </submittedName>
</protein>
<evidence type="ECO:0000313" key="2">
    <source>
        <dbReference type="Ensembl" id="ENSAMXP00000028000.1"/>
    </source>
</evidence>
<dbReference type="Bgee" id="ENSAMXG00000042682">
    <property type="expression patterns" value="Expressed in embryo"/>
</dbReference>
<sequence length="168" mass="18717">MAAFLSAIFPSVWVVRGCQRETGARGRVLRNVNINLLRREAGWVVVDVLYFHLDHANFFVVCKHLHGELAPGVPLAQGFPVDPLLGVEETAFGHPKVGLLALLPQLKSCILGNVSYHALNLLLWYGVVQVFQSQGLHPQEQERKDGVIHPFQRGLSNGYPMHFTLQTC</sequence>
<dbReference type="GeneTree" id="ENSGT00900000143708"/>